<dbReference type="Proteomes" id="UP001302652">
    <property type="component" value="Chromosome 1"/>
</dbReference>
<name>A0ABZ0EPR4_9BURK</name>
<sequence>MSEGVLASQAKRRAEEIGLNEFMRSIASAVWSAFEGFLPAGSTCLARLQDVDVELVRRFIASRAQEYTDVEELLLELTCMRLTLLAAGFHHRQLSALTVRVKRERLPNDANGKYRFTKKLCNPGSCAPVAPATSPRTVPRDAATVRDIR</sequence>
<accession>A0ABZ0EPR4</accession>
<dbReference type="RefSeq" id="WP_244145912.1">
    <property type="nucleotide sequence ID" value="NZ_CP136513.1"/>
</dbReference>
<proteinExistence type="predicted"/>
<gene>
    <name evidence="1" type="ORF">RW095_39035</name>
</gene>
<evidence type="ECO:0000313" key="1">
    <source>
        <dbReference type="EMBL" id="WOD18695.1"/>
    </source>
</evidence>
<dbReference type="EMBL" id="CP136513">
    <property type="protein sequence ID" value="WOD18695.1"/>
    <property type="molecule type" value="Genomic_DNA"/>
</dbReference>
<evidence type="ECO:0000313" key="2">
    <source>
        <dbReference type="Proteomes" id="UP001302652"/>
    </source>
</evidence>
<keyword evidence="2" id="KW-1185">Reference proteome</keyword>
<reference evidence="1 2" key="1">
    <citation type="submission" date="2023-10" db="EMBL/GenBank/DDBJ databases">
        <title>Surface-active antibiotics is a multifunctional adaptation for post-fire microbes.</title>
        <authorList>
            <person name="Liu M.D."/>
            <person name="Du Y."/>
            <person name="Koupaei S.K."/>
            <person name="Kim N.R."/>
            <person name="Zhang W."/>
            <person name="Traxler M.F."/>
        </authorList>
    </citation>
    <scope>NUCLEOTIDE SEQUENCE [LARGE SCALE GENOMIC DNA]</scope>
    <source>
        <strain evidence="1 2">F3</strain>
    </source>
</reference>
<protein>
    <submittedName>
        <fullName evidence="1">Uncharacterized protein</fullName>
    </submittedName>
</protein>
<organism evidence="1 2">
    <name type="scientific">Paraburkholderia kirstenboschensis</name>
    <dbReference type="NCBI Taxonomy" id="1245436"/>
    <lineage>
        <taxon>Bacteria</taxon>
        <taxon>Pseudomonadati</taxon>
        <taxon>Pseudomonadota</taxon>
        <taxon>Betaproteobacteria</taxon>
        <taxon>Burkholderiales</taxon>
        <taxon>Burkholderiaceae</taxon>
        <taxon>Paraburkholderia</taxon>
    </lineage>
</organism>